<protein>
    <recommendedName>
        <fullName evidence="6">Fungal N-terminal domain-containing protein</fullName>
    </recommendedName>
</protein>
<feature type="repeat" description="ANK" evidence="3">
    <location>
        <begin position="825"/>
        <end position="857"/>
    </location>
</feature>
<dbReference type="Proteomes" id="UP001166286">
    <property type="component" value="Unassembled WGS sequence"/>
</dbReference>
<keyword evidence="2 3" id="KW-0040">ANK repeat</keyword>
<dbReference type="EMBL" id="JAFEKC020000022">
    <property type="protein sequence ID" value="KAK0507847.1"/>
    <property type="molecule type" value="Genomic_DNA"/>
</dbReference>
<dbReference type="InterPro" id="IPR036770">
    <property type="entry name" value="Ankyrin_rpt-contain_sf"/>
</dbReference>
<dbReference type="PANTHER" id="PTHR24123:SF33">
    <property type="entry name" value="PROTEIN HOS4"/>
    <property type="match status" value="1"/>
</dbReference>
<dbReference type="InterPro" id="IPR002110">
    <property type="entry name" value="Ankyrin_rpt"/>
</dbReference>
<dbReference type="InterPro" id="IPR051165">
    <property type="entry name" value="Multifunctional_ANK_Repeat"/>
</dbReference>
<gene>
    <name evidence="4" type="ORF">JMJ35_009736</name>
</gene>
<dbReference type="Gene3D" id="1.25.40.20">
    <property type="entry name" value="Ankyrin repeat-containing domain"/>
    <property type="match status" value="4"/>
</dbReference>
<evidence type="ECO:0000256" key="2">
    <source>
        <dbReference type="ARBA" id="ARBA00023043"/>
    </source>
</evidence>
<sequence length="998" mass="108824">MDPATIIGAIGSTSRVLYAVSTTLYTFITSAKVVDKSLDALHDEIKGLHAVLKTVEKTIAALDGIPDSTSGIRSVLPTWLWKSIDRAVKDSRKTAIALNDILRDLGDGRKASSPFKKALKQILLEINADDILNIRSQLHTHSSNLQIALQAANLNISCLSPGIILDTLGSKLDNLKSHDEEMKVMTPRLEVIVSKIDRLTDMIQKINVSEIVVTNENLPIKFKNPDLLDHTQELERGVKVVLSTASTVARIDSTVWGSSDIRTTLSSVYGDTLDDSRRANIKRWVLRSQVGEKLSPQTDVDPNVKHKPCTSANKRFNDSQDLGFGVDSEIEVDLVNELFAEGQREYAEDRYDAAIQCFESGLRRAAKTTRKQETLLDRREIELKLAFSYMHKGDWPRSERLFRDLIREISDNSSAVRDIHAFLGLAQSRICQGFVDDAELCCQKAMTESKRSEGKEHPLYINTLELMELIYEVKGDSATATAFAYLAAEACIKVEVQSDFAGLNFDPCGIREFTASFRNRKRSAEMLISNLGIDRSTQGPSVEGRKQIDKALLILVKAETGHGSRSSSKFTLTAQYLLDKGANVNVKDKVHGVSALYYASHQGHAGIVRLLCERGADANQANSLGDTPLIAAARKGHIAIVKFLCEQGVDPNTGIICKGMKDKTHWVATAIEEAAFHGHTSVVEFLLSKGVDIEARNTINNYTALLAAASQGYELTVRCLLKAGANVSARSAKGFTALHKAAAFACEGLFGAILDRGASLEARTNEGSTALIIAAKNDNPIGIEILLDAGADLEGQDERKRTALSWAVIENAVRAMTMLLRRGALGELPLYLASSRGLWKAVKLLLEAGADPNANCDESCTCLIATAQHGYNDALILLVEYGASLEARSSRSFTALFAAAIRGHLETVEILLNAGANIDSRDSYGATAIMAIVTDTGKTSLPHHDKRRGVEMLSLLCERGADVTLQDHRGKTALHWASQAKGVDKGTMIRILRDHGAK</sequence>
<feature type="repeat" description="ANK" evidence="3">
    <location>
        <begin position="733"/>
        <end position="765"/>
    </location>
</feature>
<name>A0AA39QRI8_9LECA</name>
<dbReference type="Gene3D" id="1.25.40.10">
    <property type="entry name" value="Tetratricopeptide repeat domain"/>
    <property type="match status" value="1"/>
</dbReference>
<accession>A0AA39QRI8</accession>
<reference evidence="4" key="1">
    <citation type="submission" date="2023-03" db="EMBL/GenBank/DDBJ databases">
        <title>Complete genome of Cladonia borealis.</title>
        <authorList>
            <person name="Park H."/>
        </authorList>
    </citation>
    <scope>NUCLEOTIDE SEQUENCE</scope>
    <source>
        <strain evidence="4">ANT050790</strain>
    </source>
</reference>
<feature type="repeat" description="ANK" evidence="3">
    <location>
        <begin position="891"/>
        <end position="923"/>
    </location>
</feature>
<evidence type="ECO:0000313" key="4">
    <source>
        <dbReference type="EMBL" id="KAK0507847.1"/>
    </source>
</evidence>
<dbReference type="Pfam" id="PF00023">
    <property type="entry name" value="Ank"/>
    <property type="match status" value="1"/>
</dbReference>
<feature type="repeat" description="ANK" evidence="3">
    <location>
        <begin position="591"/>
        <end position="623"/>
    </location>
</feature>
<dbReference type="SMART" id="SM00248">
    <property type="entry name" value="ANK"/>
    <property type="match status" value="13"/>
</dbReference>
<dbReference type="Pfam" id="PF12796">
    <property type="entry name" value="Ank_2"/>
    <property type="match status" value="3"/>
</dbReference>
<feature type="repeat" description="ANK" evidence="3">
    <location>
        <begin position="969"/>
        <end position="998"/>
    </location>
</feature>
<organism evidence="4 5">
    <name type="scientific">Cladonia borealis</name>
    <dbReference type="NCBI Taxonomy" id="184061"/>
    <lineage>
        <taxon>Eukaryota</taxon>
        <taxon>Fungi</taxon>
        <taxon>Dikarya</taxon>
        <taxon>Ascomycota</taxon>
        <taxon>Pezizomycotina</taxon>
        <taxon>Lecanoromycetes</taxon>
        <taxon>OSLEUM clade</taxon>
        <taxon>Lecanoromycetidae</taxon>
        <taxon>Lecanorales</taxon>
        <taxon>Lecanorineae</taxon>
        <taxon>Cladoniaceae</taxon>
        <taxon>Cladonia</taxon>
    </lineage>
</organism>
<proteinExistence type="predicted"/>
<dbReference type="InterPro" id="IPR011990">
    <property type="entry name" value="TPR-like_helical_dom_sf"/>
</dbReference>
<dbReference type="SUPFAM" id="SSF48403">
    <property type="entry name" value="Ankyrin repeat"/>
    <property type="match status" value="2"/>
</dbReference>
<comment type="caution">
    <text evidence="4">The sequence shown here is derived from an EMBL/GenBank/DDBJ whole genome shotgun (WGS) entry which is preliminary data.</text>
</comment>
<feature type="repeat" description="ANK" evidence="3">
    <location>
        <begin position="669"/>
        <end position="698"/>
    </location>
</feature>
<keyword evidence="5" id="KW-1185">Reference proteome</keyword>
<feature type="repeat" description="ANK" evidence="3">
    <location>
        <begin position="624"/>
        <end position="652"/>
    </location>
</feature>
<dbReference type="SUPFAM" id="SSF48452">
    <property type="entry name" value="TPR-like"/>
    <property type="match status" value="1"/>
</dbReference>
<evidence type="ECO:0008006" key="6">
    <source>
        <dbReference type="Google" id="ProtNLM"/>
    </source>
</evidence>
<keyword evidence="1" id="KW-0677">Repeat</keyword>
<feature type="repeat" description="ANK" evidence="3">
    <location>
        <begin position="700"/>
        <end position="732"/>
    </location>
</feature>
<feature type="repeat" description="ANK" evidence="3">
    <location>
        <begin position="766"/>
        <end position="798"/>
    </location>
</feature>
<dbReference type="PROSITE" id="PS50088">
    <property type="entry name" value="ANK_REPEAT"/>
    <property type="match status" value="9"/>
</dbReference>
<dbReference type="PROSITE" id="PS50297">
    <property type="entry name" value="ANK_REP_REGION"/>
    <property type="match status" value="8"/>
</dbReference>
<evidence type="ECO:0000256" key="1">
    <source>
        <dbReference type="ARBA" id="ARBA00022737"/>
    </source>
</evidence>
<dbReference type="AlphaFoldDB" id="A0AA39QRI8"/>
<evidence type="ECO:0000256" key="3">
    <source>
        <dbReference type="PROSITE-ProRule" id="PRU00023"/>
    </source>
</evidence>
<dbReference type="PANTHER" id="PTHR24123">
    <property type="entry name" value="ANKYRIN REPEAT-CONTAINING"/>
    <property type="match status" value="1"/>
</dbReference>
<evidence type="ECO:0000313" key="5">
    <source>
        <dbReference type="Proteomes" id="UP001166286"/>
    </source>
</evidence>
<dbReference type="PRINTS" id="PR01415">
    <property type="entry name" value="ANKYRIN"/>
</dbReference>